<dbReference type="InterPro" id="IPR043732">
    <property type="entry name" value="DUF5675"/>
</dbReference>
<evidence type="ECO:0000313" key="3">
    <source>
        <dbReference type="Proteomes" id="UP000289792"/>
    </source>
</evidence>
<dbReference type="RefSeq" id="WP_129016108.1">
    <property type="nucleotide sequence ID" value="NZ_SDDZ01000002.1"/>
</dbReference>
<dbReference type="EMBL" id="SDDZ01000002">
    <property type="protein sequence ID" value="RXJ51111.1"/>
    <property type="molecule type" value="Genomic_DNA"/>
</dbReference>
<comment type="caution">
    <text evidence="2">The sequence shown here is derived from an EMBL/GenBank/DDBJ whole genome shotgun (WGS) entry which is preliminary data.</text>
</comment>
<protein>
    <recommendedName>
        <fullName evidence="1">DUF5675 domain-containing protein</fullName>
    </recommendedName>
</protein>
<name>A0A4Q0XIT0_9FLAO</name>
<organism evidence="2 3">
    <name type="scientific">Gelidibacter gilvus</name>
    <dbReference type="NCBI Taxonomy" id="59602"/>
    <lineage>
        <taxon>Bacteria</taxon>
        <taxon>Pseudomonadati</taxon>
        <taxon>Bacteroidota</taxon>
        <taxon>Flavobacteriia</taxon>
        <taxon>Flavobacteriales</taxon>
        <taxon>Flavobacteriaceae</taxon>
        <taxon>Gelidibacter</taxon>
    </lineage>
</organism>
<evidence type="ECO:0000259" key="1">
    <source>
        <dbReference type="Pfam" id="PF18925"/>
    </source>
</evidence>
<proteinExistence type="predicted"/>
<gene>
    <name evidence="2" type="ORF">ESZ48_04335</name>
</gene>
<dbReference type="OrthoDB" id="707810at2"/>
<dbReference type="Pfam" id="PF18925">
    <property type="entry name" value="DUF5675"/>
    <property type="match status" value="1"/>
</dbReference>
<feature type="domain" description="DUF5675" evidence="1">
    <location>
        <begin position="5"/>
        <end position="115"/>
    </location>
</feature>
<dbReference type="AlphaFoldDB" id="A0A4Q0XIT0"/>
<reference evidence="2 3" key="1">
    <citation type="submission" date="2019-01" db="EMBL/GenBank/DDBJ databases">
        <title>Genome sequence of the Antarctic species Gelidibacter gilvus ACAM 158(T).</title>
        <authorList>
            <person name="Bowman J.P."/>
        </authorList>
    </citation>
    <scope>NUCLEOTIDE SEQUENCE [LARGE SCALE GENOMIC DNA]</scope>
    <source>
        <strain evidence="2 3">IC158</strain>
    </source>
</reference>
<accession>A0A4Q0XIT0</accession>
<dbReference type="Proteomes" id="UP000289792">
    <property type="component" value="Unassembled WGS sequence"/>
</dbReference>
<sequence length="131" mass="14846">MVLLLHRTYFEEGTNSALFLNGLFMGFAIELPWLNNKQVISCIREGEYKLKARYSAKFGHHLHILDVLDRGLILIHPANDAKRELQGCIAPVTQLTGIGKGTNSKLLHQKLVSLCYQAFDRNEKVQLIIKS</sequence>
<keyword evidence="3" id="KW-1185">Reference proteome</keyword>
<evidence type="ECO:0000313" key="2">
    <source>
        <dbReference type="EMBL" id="RXJ51111.1"/>
    </source>
</evidence>